<dbReference type="AlphaFoldDB" id="A0A4R4E6M1"/>
<name>A0A4R4E6M1_9BACL</name>
<dbReference type="SUPFAM" id="SSF53335">
    <property type="entry name" value="S-adenosyl-L-methionine-dependent methyltransferases"/>
    <property type="match status" value="1"/>
</dbReference>
<dbReference type="GO" id="GO:0008168">
    <property type="term" value="F:methyltransferase activity"/>
    <property type="evidence" value="ECO:0007669"/>
    <property type="project" value="UniProtKB-KW"/>
</dbReference>
<dbReference type="Proteomes" id="UP000295418">
    <property type="component" value="Unassembled WGS sequence"/>
</dbReference>
<keyword evidence="1" id="KW-0489">Methyltransferase</keyword>
<evidence type="ECO:0000313" key="1">
    <source>
        <dbReference type="EMBL" id="TCZ75346.1"/>
    </source>
</evidence>
<evidence type="ECO:0000313" key="2">
    <source>
        <dbReference type="Proteomes" id="UP000295418"/>
    </source>
</evidence>
<accession>A0A4R4E6M1</accession>
<dbReference type="InterPro" id="IPR008884">
    <property type="entry name" value="TylF_MeTrfase"/>
</dbReference>
<gene>
    <name evidence="1" type="ORF">E0485_17825</name>
</gene>
<keyword evidence="2" id="KW-1185">Reference proteome</keyword>
<proteinExistence type="predicted"/>
<dbReference type="EMBL" id="SKFG01000021">
    <property type="protein sequence ID" value="TCZ75346.1"/>
    <property type="molecule type" value="Genomic_DNA"/>
</dbReference>
<reference evidence="1 2" key="1">
    <citation type="submission" date="2019-03" db="EMBL/GenBank/DDBJ databases">
        <authorList>
            <person name="Kim M.K.M."/>
        </authorList>
    </citation>
    <scope>NUCLEOTIDE SEQUENCE [LARGE SCALE GENOMIC DNA]</scope>
    <source>
        <strain evidence="1 2">18JY21-1</strain>
    </source>
</reference>
<dbReference type="Gene3D" id="3.40.50.150">
    <property type="entry name" value="Vaccinia Virus protein VP39"/>
    <property type="match status" value="1"/>
</dbReference>
<dbReference type="GO" id="GO:0032259">
    <property type="term" value="P:methylation"/>
    <property type="evidence" value="ECO:0007669"/>
    <property type="project" value="UniProtKB-KW"/>
</dbReference>
<dbReference type="PANTHER" id="PTHR40036:SF1">
    <property type="entry name" value="MACROCIN O-METHYLTRANSFERASE"/>
    <property type="match status" value="1"/>
</dbReference>
<dbReference type="OrthoDB" id="176403at2"/>
<protein>
    <submittedName>
        <fullName evidence="1">Class I SAM-dependent methyltransferase</fullName>
    </submittedName>
</protein>
<dbReference type="Pfam" id="PF13578">
    <property type="entry name" value="Methyltransf_24"/>
    <property type="match status" value="1"/>
</dbReference>
<comment type="caution">
    <text evidence="1">The sequence shown here is derived from an EMBL/GenBank/DDBJ whole genome shotgun (WGS) entry which is preliminary data.</text>
</comment>
<keyword evidence="1" id="KW-0808">Transferase</keyword>
<organism evidence="1 2">
    <name type="scientific">Paenibacillus albiflavus</name>
    <dbReference type="NCBI Taxonomy" id="2545760"/>
    <lineage>
        <taxon>Bacteria</taxon>
        <taxon>Bacillati</taxon>
        <taxon>Bacillota</taxon>
        <taxon>Bacilli</taxon>
        <taxon>Bacillales</taxon>
        <taxon>Paenibacillaceae</taxon>
        <taxon>Paenibacillus</taxon>
    </lineage>
</organism>
<dbReference type="InterPro" id="IPR029063">
    <property type="entry name" value="SAM-dependent_MTases_sf"/>
</dbReference>
<sequence length="197" mass="22870">MNLHETYPQLQISQLYGFIEQVDGWLTHLEQTALLHLPALVDHLDGEIIEIGSFKGKSTVSLGLGSKWISERKRSIYAIDLFIPSIEYGEYYHDFEKNIRGYQLENYVIPIKKYSHEALPECPERISALFIDGDHNYLSVKKDIELYSPRVEAGGMIAFHGYNVYEGVQRAVDELCESKEYVYVCDYDRLRLIRKLN</sequence>
<dbReference type="PANTHER" id="PTHR40036">
    <property type="entry name" value="MACROCIN O-METHYLTRANSFERASE"/>
    <property type="match status" value="1"/>
</dbReference>